<keyword evidence="5" id="KW-1185">Reference proteome</keyword>
<organism evidence="4 5">
    <name type="scientific">Cellulomonas persica</name>
    <dbReference type="NCBI Taxonomy" id="76861"/>
    <lineage>
        <taxon>Bacteria</taxon>
        <taxon>Bacillati</taxon>
        <taxon>Actinomycetota</taxon>
        <taxon>Actinomycetes</taxon>
        <taxon>Micrococcales</taxon>
        <taxon>Cellulomonadaceae</taxon>
        <taxon>Cellulomonas</taxon>
    </lineage>
</organism>
<feature type="transmembrane region" description="Helical" evidence="1">
    <location>
        <begin position="236"/>
        <end position="254"/>
    </location>
</feature>
<sequence>MQRLTGIDVARGLAVLGMVTAHVGPDAPGRTTPADRVLELADGRSSALFVVLAGVSLALMSGGQVPVSGRDLRRARVRVSARAVVVLLVGLVLDSLDTPILVILPTYAVLFLAGCLVLRWSVRALVVAAAVLAVVGPLVRDAVTLGGGPQGPGMSLDLRDLLVGPHYPALVWFAYLLAGLALGRGDLASRAVQRRTALVGAVLAVVGYGGGWVARLAVGDAALASTQPHSSTTFEVAGNTGVALLVVAASLALAPRAPRLLAPIAAVGALAFTAYTTQILVVAAVGPEIVWEPLVTSWVVFVVATTLVCWGWRTWLGRGPLERVLHGVSTAVAERLVPREVEAREPG</sequence>
<dbReference type="Pfam" id="PF04235">
    <property type="entry name" value="DUF418"/>
    <property type="match status" value="1"/>
</dbReference>
<dbReference type="InterPro" id="IPR052529">
    <property type="entry name" value="Bact_Transport_Assoc"/>
</dbReference>
<accession>A0A510UUT4</accession>
<dbReference type="PANTHER" id="PTHR30590">
    <property type="entry name" value="INNER MEMBRANE PROTEIN"/>
    <property type="match status" value="1"/>
</dbReference>
<feature type="transmembrane region" description="Helical" evidence="1">
    <location>
        <begin position="125"/>
        <end position="147"/>
    </location>
</feature>
<feature type="transmembrane region" description="Helical" evidence="1">
    <location>
        <begin position="197"/>
        <end position="216"/>
    </location>
</feature>
<name>A0A510UUT4_9CELL</name>
<evidence type="ECO:0000313" key="5">
    <source>
        <dbReference type="Proteomes" id="UP000321386"/>
    </source>
</evidence>
<dbReference type="InterPro" id="IPR007349">
    <property type="entry name" value="DUF418"/>
</dbReference>
<dbReference type="EMBL" id="BJUA01000001">
    <property type="protein sequence ID" value="GEK16565.1"/>
    <property type="molecule type" value="Genomic_DNA"/>
</dbReference>
<evidence type="ECO:0000259" key="3">
    <source>
        <dbReference type="Pfam" id="PF07786"/>
    </source>
</evidence>
<feature type="transmembrane region" description="Helical" evidence="1">
    <location>
        <begin position="99"/>
        <end position="118"/>
    </location>
</feature>
<feature type="transmembrane region" description="Helical" evidence="1">
    <location>
        <begin position="75"/>
        <end position="93"/>
    </location>
</feature>
<feature type="transmembrane region" description="Helical" evidence="1">
    <location>
        <begin position="167"/>
        <end position="185"/>
    </location>
</feature>
<feature type="domain" description="DUF418" evidence="2">
    <location>
        <begin position="190"/>
        <end position="327"/>
    </location>
</feature>
<proteinExistence type="predicted"/>
<dbReference type="RefSeq" id="WP_146804854.1">
    <property type="nucleotide sequence ID" value="NZ_BJUA01000001.1"/>
</dbReference>
<protein>
    <submittedName>
        <fullName evidence="4">Uncharacterized protein</fullName>
    </submittedName>
</protein>
<comment type="caution">
    <text evidence="4">The sequence shown here is derived from an EMBL/GenBank/DDBJ whole genome shotgun (WGS) entry which is preliminary data.</text>
</comment>
<feature type="domain" description="Heparan-alpha-glucosaminide N-acetyltransferase catalytic" evidence="3">
    <location>
        <begin position="3"/>
        <end position="189"/>
    </location>
</feature>
<keyword evidence="1" id="KW-0472">Membrane</keyword>
<evidence type="ECO:0000259" key="2">
    <source>
        <dbReference type="Pfam" id="PF04235"/>
    </source>
</evidence>
<dbReference type="Pfam" id="PF07786">
    <property type="entry name" value="HGSNAT_cat"/>
    <property type="match status" value="1"/>
</dbReference>
<gene>
    <name evidence="4" type="ORF">CPE01_02980</name>
</gene>
<dbReference type="OrthoDB" id="4966979at2"/>
<dbReference type="InterPro" id="IPR012429">
    <property type="entry name" value="HGSNAT_cat"/>
</dbReference>
<keyword evidence="1" id="KW-1133">Transmembrane helix</keyword>
<keyword evidence="1" id="KW-0812">Transmembrane</keyword>
<feature type="transmembrane region" description="Helical" evidence="1">
    <location>
        <begin position="46"/>
        <end position="63"/>
    </location>
</feature>
<dbReference type="PANTHER" id="PTHR30590:SF3">
    <property type="entry name" value="HYPOTHETICAL MEMBRANE SPANNING PROTEIN"/>
    <property type="match status" value="1"/>
</dbReference>
<reference evidence="4 5" key="1">
    <citation type="submission" date="2019-07" db="EMBL/GenBank/DDBJ databases">
        <title>Whole genome shotgun sequence of Cellulomonas persica NBRC 101101.</title>
        <authorList>
            <person name="Hosoyama A."/>
            <person name="Uohara A."/>
            <person name="Ohji S."/>
            <person name="Ichikawa N."/>
        </authorList>
    </citation>
    <scope>NUCLEOTIDE SEQUENCE [LARGE SCALE GENOMIC DNA]</scope>
    <source>
        <strain evidence="4 5">NBRC 101101</strain>
    </source>
</reference>
<dbReference type="Proteomes" id="UP000321386">
    <property type="component" value="Unassembled WGS sequence"/>
</dbReference>
<evidence type="ECO:0000313" key="4">
    <source>
        <dbReference type="EMBL" id="GEK16565.1"/>
    </source>
</evidence>
<feature type="transmembrane region" description="Helical" evidence="1">
    <location>
        <begin position="298"/>
        <end position="316"/>
    </location>
</feature>
<evidence type="ECO:0000256" key="1">
    <source>
        <dbReference type="SAM" id="Phobius"/>
    </source>
</evidence>
<dbReference type="AlphaFoldDB" id="A0A510UUT4"/>
<feature type="transmembrane region" description="Helical" evidence="1">
    <location>
        <begin position="261"/>
        <end position="286"/>
    </location>
</feature>